<dbReference type="Proteomes" id="UP000800041">
    <property type="component" value="Unassembled WGS sequence"/>
</dbReference>
<dbReference type="EMBL" id="ML977139">
    <property type="protein sequence ID" value="KAF1991680.1"/>
    <property type="molecule type" value="Genomic_DNA"/>
</dbReference>
<accession>A0A6G1HF80</accession>
<name>A0A6G1HF80_9PEZI</name>
<evidence type="ECO:0000313" key="1">
    <source>
        <dbReference type="EMBL" id="KAF1991680.1"/>
    </source>
</evidence>
<protein>
    <submittedName>
        <fullName evidence="1">Uncharacterized protein</fullName>
    </submittedName>
</protein>
<reference evidence="1" key="1">
    <citation type="journal article" date="2020" name="Stud. Mycol.">
        <title>101 Dothideomycetes genomes: a test case for predicting lifestyles and emergence of pathogens.</title>
        <authorList>
            <person name="Haridas S."/>
            <person name="Albert R."/>
            <person name="Binder M."/>
            <person name="Bloem J."/>
            <person name="Labutti K."/>
            <person name="Salamov A."/>
            <person name="Andreopoulos B."/>
            <person name="Baker S."/>
            <person name="Barry K."/>
            <person name="Bills G."/>
            <person name="Bluhm B."/>
            <person name="Cannon C."/>
            <person name="Castanera R."/>
            <person name="Culley D."/>
            <person name="Daum C."/>
            <person name="Ezra D."/>
            <person name="Gonzalez J."/>
            <person name="Henrissat B."/>
            <person name="Kuo A."/>
            <person name="Liang C."/>
            <person name="Lipzen A."/>
            <person name="Lutzoni F."/>
            <person name="Magnuson J."/>
            <person name="Mondo S."/>
            <person name="Nolan M."/>
            <person name="Ohm R."/>
            <person name="Pangilinan J."/>
            <person name="Park H.-J."/>
            <person name="Ramirez L."/>
            <person name="Alfaro M."/>
            <person name="Sun H."/>
            <person name="Tritt A."/>
            <person name="Yoshinaga Y."/>
            <person name="Zwiers L.-H."/>
            <person name="Turgeon B."/>
            <person name="Goodwin S."/>
            <person name="Spatafora J."/>
            <person name="Crous P."/>
            <person name="Grigoriev I."/>
        </authorList>
    </citation>
    <scope>NUCLEOTIDE SEQUENCE</scope>
    <source>
        <strain evidence="1">CBS 113979</strain>
    </source>
</reference>
<gene>
    <name evidence="1" type="ORF">K402DRAFT_131342</name>
</gene>
<evidence type="ECO:0000313" key="2">
    <source>
        <dbReference type="Proteomes" id="UP000800041"/>
    </source>
</evidence>
<sequence>MVGLLHRTTAQPVLLPTSSTVSTTGEHCYQTPVRSCQRHLCTPPTHQQDITACFNARLYLVPSVHLVSRTLRSSRLLYGSRYLGPTGPFLASSFSITFKSIKKILLLRGPSMQPASSIKASRTLPGGDKVLHRAVRRCFRMPKEGQTCPADGEVVEPSLVVS</sequence>
<organism evidence="1 2">
    <name type="scientific">Aulographum hederae CBS 113979</name>
    <dbReference type="NCBI Taxonomy" id="1176131"/>
    <lineage>
        <taxon>Eukaryota</taxon>
        <taxon>Fungi</taxon>
        <taxon>Dikarya</taxon>
        <taxon>Ascomycota</taxon>
        <taxon>Pezizomycotina</taxon>
        <taxon>Dothideomycetes</taxon>
        <taxon>Pleosporomycetidae</taxon>
        <taxon>Aulographales</taxon>
        <taxon>Aulographaceae</taxon>
    </lineage>
</organism>
<keyword evidence="2" id="KW-1185">Reference proteome</keyword>
<dbReference type="AlphaFoldDB" id="A0A6G1HF80"/>
<proteinExistence type="predicted"/>